<keyword evidence="3 5" id="KW-0413">Isomerase</keyword>
<dbReference type="CDD" id="cd00317">
    <property type="entry name" value="cyclophilin"/>
    <property type="match status" value="1"/>
</dbReference>
<dbReference type="PROSITE" id="PS00170">
    <property type="entry name" value="CSA_PPIASE_1"/>
    <property type="match status" value="1"/>
</dbReference>
<dbReference type="InterPro" id="IPR024936">
    <property type="entry name" value="Cyclophilin-type_PPIase"/>
</dbReference>
<accession>A0A075MWE3</accession>
<dbReference type="Pfam" id="PF00160">
    <property type="entry name" value="Pro_isomerase"/>
    <property type="match status" value="1"/>
</dbReference>
<reference evidence="5 6" key="1">
    <citation type="journal article" date="2014" name="PLoS ONE">
        <title>Genome Sequence of Candidatus Nitrososphaera evergladensis from Group I.1b Enriched from Everglades Soil Reveals Novel Genomic Features of the Ammonia-Oxidizing Archaea.</title>
        <authorList>
            <person name="Zhalnina K.V."/>
            <person name="Dias R."/>
            <person name="Leonard M.T."/>
            <person name="Dorr de Quadros P."/>
            <person name="Camargo F.A."/>
            <person name="Drew J.C."/>
            <person name="Farmerie W.G."/>
            <person name="Daroub S.H."/>
            <person name="Triplett E.W."/>
        </authorList>
    </citation>
    <scope>NUCLEOTIDE SEQUENCE [LARGE SCALE GENOMIC DNA]</scope>
    <source>
        <strain evidence="5 6">SR1</strain>
    </source>
</reference>
<dbReference type="GO" id="GO:0003755">
    <property type="term" value="F:peptidyl-prolyl cis-trans isomerase activity"/>
    <property type="evidence" value="ECO:0007669"/>
    <property type="project" value="UniProtKB-KW"/>
</dbReference>
<dbReference type="PANTHER" id="PTHR45625:SF4">
    <property type="entry name" value="PEPTIDYLPROLYL ISOMERASE DOMAIN AND WD REPEAT-CONTAINING PROTEIN 1"/>
    <property type="match status" value="1"/>
</dbReference>
<dbReference type="PANTHER" id="PTHR45625">
    <property type="entry name" value="PEPTIDYL-PROLYL CIS-TRANS ISOMERASE-RELATED"/>
    <property type="match status" value="1"/>
</dbReference>
<sequence>MTFTLMQIQIPASGNHCRNNIMPTAKIQTKHGDIAIEFFPDVAPKHVENFKKLASSGFFDGTLFHRIVPGFVIQGGDPLTKNATNKGRWGTGGPGWNVKAEFNKTKHSRGVLSMARAMDPNSAGSQFFIVLKDSNFLDGQYTVFGKVTSGMDVVDKIAALKTDANDAPADPEQARMTKVTYSD</sequence>
<proteinExistence type="predicted"/>
<dbReference type="HOGENOM" id="CLU_012062_16_0_2"/>
<dbReference type="EMBL" id="CP007174">
    <property type="protein sequence ID" value="AIF83599.1"/>
    <property type="molecule type" value="Genomic_DNA"/>
</dbReference>
<dbReference type="PROSITE" id="PS50072">
    <property type="entry name" value="CSA_PPIASE_2"/>
    <property type="match status" value="1"/>
</dbReference>
<protein>
    <recommendedName>
        <fullName evidence="1">peptidylprolyl isomerase</fullName>
        <ecNumber evidence="1">5.2.1.8</ecNumber>
    </recommendedName>
</protein>
<dbReference type="AlphaFoldDB" id="A0A075MWE3"/>
<gene>
    <name evidence="5" type="ORF">NTE_01536</name>
</gene>
<dbReference type="Proteomes" id="UP000028194">
    <property type="component" value="Chromosome"/>
</dbReference>
<dbReference type="PIRSF" id="PIRSF001467">
    <property type="entry name" value="Peptidylpro_ismrse"/>
    <property type="match status" value="1"/>
</dbReference>
<dbReference type="EC" id="5.2.1.8" evidence="1"/>
<evidence type="ECO:0000256" key="1">
    <source>
        <dbReference type="ARBA" id="ARBA00013194"/>
    </source>
</evidence>
<organism evidence="5 6">
    <name type="scientific">Candidatus Nitrososphaera evergladensis SR1</name>
    <dbReference type="NCBI Taxonomy" id="1459636"/>
    <lineage>
        <taxon>Archaea</taxon>
        <taxon>Nitrososphaerota</taxon>
        <taxon>Nitrososphaeria</taxon>
        <taxon>Nitrososphaerales</taxon>
        <taxon>Nitrososphaeraceae</taxon>
        <taxon>Nitrososphaera</taxon>
    </lineage>
</organism>
<evidence type="ECO:0000256" key="3">
    <source>
        <dbReference type="ARBA" id="ARBA00023235"/>
    </source>
</evidence>
<feature type="domain" description="PPIase cyclophilin-type" evidence="4">
    <location>
        <begin position="21"/>
        <end position="171"/>
    </location>
</feature>
<dbReference type="InterPro" id="IPR020892">
    <property type="entry name" value="Cyclophilin-type_PPIase_CS"/>
</dbReference>
<dbReference type="PRINTS" id="PR00153">
    <property type="entry name" value="CSAPPISMRASE"/>
</dbReference>
<dbReference type="KEGG" id="nev:NTE_01536"/>
<dbReference type="InterPro" id="IPR002130">
    <property type="entry name" value="Cyclophilin-type_PPIase_dom"/>
</dbReference>
<evidence type="ECO:0000313" key="5">
    <source>
        <dbReference type="EMBL" id="AIF83599.1"/>
    </source>
</evidence>
<dbReference type="SUPFAM" id="SSF50891">
    <property type="entry name" value="Cyclophilin-like"/>
    <property type="match status" value="1"/>
</dbReference>
<evidence type="ECO:0000259" key="4">
    <source>
        <dbReference type="PROSITE" id="PS50072"/>
    </source>
</evidence>
<dbReference type="Gene3D" id="2.40.100.10">
    <property type="entry name" value="Cyclophilin-like"/>
    <property type="match status" value="1"/>
</dbReference>
<dbReference type="InterPro" id="IPR044666">
    <property type="entry name" value="Cyclophilin_A-like"/>
</dbReference>
<evidence type="ECO:0000256" key="2">
    <source>
        <dbReference type="ARBA" id="ARBA00023110"/>
    </source>
</evidence>
<dbReference type="GO" id="GO:0006457">
    <property type="term" value="P:protein folding"/>
    <property type="evidence" value="ECO:0007669"/>
    <property type="project" value="InterPro"/>
</dbReference>
<keyword evidence="6" id="KW-1185">Reference proteome</keyword>
<dbReference type="InterPro" id="IPR029000">
    <property type="entry name" value="Cyclophilin-like_dom_sf"/>
</dbReference>
<evidence type="ECO:0000313" key="6">
    <source>
        <dbReference type="Proteomes" id="UP000028194"/>
    </source>
</evidence>
<keyword evidence="2" id="KW-0697">Rotamase</keyword>
<dbReference type="STRING" id="1459636.NTE_01536"/>
<dbReference type="eggNOG" id="arCOG04767">
    <property type="taxonomic scope" value="Archaea"/>
</dbReference>
<name>A0A075MWE3_9ARCH</name>